<dbReference type="InterPro" id="IPR036396">
    <property type="entry name" value="Cyt_P450_sf"/>
</dbReference>
<proteinExistence type="inferred from homology"/>
<dbReference type="GO" id="GO:0004497">
    <property type="term" value="F:monooxygenase activity"/>
    <property type="evidence" value="ECO:0007669"/>
    <property type="project" value="UniProtKB-KW"/>
</dbReference>
<organism evidence="8">
    <name type="scientific">Quercus suber</name>
    <name type="common">Cork oak</name>
    <dbReference type="NCBI Taxonomy" id="58331"/>
    <lineage>
        <taxon>Eukaryota</taxon>
        <taxon>Viridiplantae</taxon>
        <taxon>Streptophyta</taxon>
        <taxon>Embryophyta</taxon>
        <taxon>Tracheophyta</taxon>
        <taxon>Spermatophyta</taxon>
        <taxon>Magnoliopsida</taxon>
        <taxon>eudicotyledons</taxon>
        <taxon>Gunneridae</taxon>
        <taxon>Pentapetalae</taxon>
        <taxon>rosids</taxon>
        <taxon>fabids</taxon>
        <taxon>Fagales</taxon>
        <taxon>Fagaceae</taxon>
        <taxon>Quercus</taxon>
    </lineage>
</organism>
<keyword evidence="4" id="KW-0560">Oxidoreductase</keyword>
<dbReference type="SUPFAM" id="SSF48264">
    <property type="entry name" value="Cytochrome P450"/>
    <property type="match status" value="1"/>
</dbReference>
<gene>
    <name evidence="8" type="primary">CYP71D55_3</name>
    <name evidence="8" type="ORF">CFP56_018514</name>
</gene>
<evidence type="ECO:0000256" key="5">
    <source>
        <dbReference type="ARBA" id="ARBA00023004"/>
    </source>
</evidence>
<accession>A0AAW0M359</accession>
<dbReference type="InterPro" id="IPR001128">
    <property type="entry name" value="Cyt_P450"/>
</dbReference>
<name>A0AAW0M359_QUESU</name>
<dbReference type="GO" id="GO:0005506">
    <property type="term" value="F:iron ion binding"/>
    <property type="evidence" value="ECO:0007669"/>
    <property type="project" value="InterPro"/>
</dbReference>
<dbReference type="GO" id="GO:0016020">
    <property type="term" value="C:membrane"/>
    <property type="evidence" value="ECO:0007669"/>
    <property type="project" value="UniProtKB-SubCell"/>
</dbReference>
<protein>
    <submittedName>
        <fullName evidence="8">Premnaspirodiene oxygenase</fullName>
    </submittedName>
</protein>
<keyword evidence="7" id="KW-0812">Transmembrane</keyword>
<reference evidence="8" key="3">
    <citation type="submission" date="2023-07" db="EMBL/GenBank/DDBJ databases">
        <title>An improved reference 1 genome and first organelle genomes of Quercus suber.</title>
        <authorList>
            <consortium name="Genosuber Consortium"/>
            <person name="Usie A."/>
            <person name="Serra O."/>
            <person name="Barros P."/>
        </authorList>
    </citation>
    <scope>NUCLEOTIDE SEQUENCE</scope>
    <source>
        <strain evidence="8">HL8</strain>
        <tissue evidence="8">Leaves</tissue>
    </source>
</reference>
<keyword evidence="7" id="KW-1133">Transmembrane helix</keyword>
<keyword evidence="3" id="KW-0479">Metal-binding</keyword>
<dbReference type="PANTHER" id="PTHR47953">
    <property type="entry name" value="OS08G0105600 PROTEIN"/>
    <property type="match status" value="1"/>
</dbReference>
<evidence type="ECO:0000313" key="8">
    <source>
        <dbReference type="EMBL" id="KAK7857323.1"/>
    </source>
</evidence>
<feature type="transmembrane region" description="Helical" evidence="7">
    <location>
        <begin position="6"/>
        <end position="22"/>
    </location>
</feature>
<evidence type="ECO:0000256" key="2">
    <source>
        <dbReference type="ARBA" id="ARBA00022617"/>
    </source>
</evidence>
<evidence type="ECO:0000256" key="1">
    <source>
        <dbReference type="ARBA" id="ARBA00010617"/>
    </source>
</evidence>
<evidence type="ECO:0000256" key="7">
    <source>
        <dbReference type="SAM" id="Phobius"/>
    </source>
</evidence>
<keyword evidence="6" id="KW-0503">Monooxygenase</keyword>
<comment type="caution">
    <text evidence="8">The sequence shown here is derived from an EMBL/GenBank/DDBJ whole genome shotgun (WGS) entry which is preliminary data.</text>
</comment>
<keyword evidence="5" id="KW-0408">Iron</keyword>
<evidence type="ECO:0000256" key="4">
    <source>
        <dbReference type="ARBA" id="ARBA00023002"/>
    </source>
</evidence>
<reference evidence="8" key="2">
    <citation type="journal article" date="2018" name="Sci. Data">
        <title>The draft genome sequence of cork oak.</title>
        <authorList>
            <person name="Ramos A.M."/>
            <person name="Usie A."/>
            <person name="Barbosa P."/>
            <person name="Barros P.M."/>
            <person name="Capote T."/>
            <person name="Chaves I."/>
            <person name="Simoes F."/>
            <person name="Abreu I."/>
            <person name="Carrasquinho I."/>
            <person name="Faro C."/>
            <person name="Guimaraes J.B."/>
            <person name="Mendonca D."/>
            <person name="Nobrega F."/>
            <person name="Rodrigues L."/>
            <person name="Saibo N.J.M."/>
            <person name="Varela M.C."/>
            <person name="Egas C."/>
            <person name="Matos J."/>
            <person name="Miguel C.M."/>
            <person name="Oliveira M.M."/>
            <person name="Ricardo C.P."/>
            <person name="Goncalves S."/>
        </authorList>
    </citation>
    <scope>NUCLEOTIDE SEQUENCE [LARGE SCALE GENOMIC DNA]</scope>
    <source>
        <strain evidence="8">HL8</strain>
    </source>
</reference>
<keyword evidence="7" id="KW-0472">Membrane</keyword>
<dbReference type="Gene3D" id="1.10.630.10">
    <property type="entry name" value="Cytochrome P450"/>
    <property type="match status" value="3"/>
</dbReference>
<sequence>MTLELSFAFTSFILVLSLFWLLKVCRRSKPHNIVQKSPPGPRKLPLIGNLHNLIGSLPHHALRKLAGKYGPLMHLQLGEISAIGVSSPRVTREVLKTNDLALRRDHNCLQVDQILGNVINDHRENQKSATTGNGELSREDFVDVLIGLQQSGSLGFPITNNHIKAVILDMFSAGTDTSSSTIDWAMSEMMRQPRVLEKAQAEIRRAFKGKKQIHEKDIQNFSYLKFVIKETLRRMCPGVTFGLANIELPLAQLLYHFDWELTGRMRPEDLDMTEFFGAVVRRVNNFPISEKKMVNYFIPFSRSDQGLDFSSRAPTMR</sequence>
<reference evidence="8" key="1">
    <citation type="submission" date="2017-12" db="EMBL/GenBank/DDBJ databases">
        <authorList>
            <person name="Barbosa P."/>
            <person name="Usie A."/>
            <person name="Ramos A.M."/>
        </authorList>
    </citation>
    <scope>NUCLEOTIDE SEQUENCE</scope>
    <source>
        <strain evidence="8">HL8</strain>
        <tissue evidence="8">Leaves</tissue>
    </source>
</reference>
<dbReference type="PANTHER" id="PTHR47953:SF16">
    <property type="entry name" value="CYTOCHROME P450 71D8"/>
    <property type="match status" value="1"/>
</dbReference>
<dbReference type="GO" id="GO:0016705">
    <property type="term" value="F:oxidoreductase activity, acting on paired donors, with incorporation or reduction of molecular oxygen"/>
    <property type="evidence" value="ECO:0007669"/>
    <property type="project" value="InterPro"/>
</dbReference>
<keyword evidence="2" id="KW-0349">Heme</keyword>
<dbReference type="InterPro" id="IPR052306">
    <property type="entry name" value="CYP450_71D"/>
</dbReference>
<dbReference type="EMBL" id="PKMF04000028">
    <property type="protein sequence ID" value="KAK7857323.1"/>
    <property type="molecule type" value="Genomic_DNA"/>
</dbReference>
<dbReference type="GO" id="GO:0020037">
    <property type="term" value="F:heme binding"/>
    <property type="evidence" value="ECO:0007669"/>
    <property type="project" value="InterPro"/>
</dbReference>
<comment type="similarity">
    <text evidence="1">Belongs to the cytochrome P450 family.</text>
</comment>
<dbReference type="AlphaFoldDB" id="A0AAW0M359"/>
<evidence type="ECO:0000256" key="3">
    <source>
        <dbReference type="ARBA" id="ARBA00022723"/>
    </source>
</evidence>
<dbReference type="Pfam" id="PF00067">
    <property type="entry name" value="p450"/>
    <property type="match status" value="2"/>
</dbReference>
<evidence type="ECO:0000256" key="6">
    <source>
        <dbReference type="ARBA" id="ARBA00023033"/>
    </source>
</evidence>